<comment type="function">
    <text evidence="4">Involved in the assembly process of the P-ring formation. It may associate with FlgF on the rod constituting a structure essential for the P-ring assembly or may act as a modulator protein for the P-ring assembly.</text>
</comment>
<evidence type="ECO:0000256" key="4">
    <source>
        <dbReference type="RuleBase" id="RU362063"/>
    </source>
</evidence>
<feature type="domain" description="SAF" evidence="5">
    <location>
        <begin position="73"/>
        <end position="134"/>
    </location>
</feature>
<dbReference type="GO" id="GO:0042597">
    <property type="term" value="C:periplasmic space"/>
    <property type="evidence" value="ECO:0007669"/>
    <property type="project" value="UniProtKB-SubCell"/>
</dbReference>
<proteinExistence type="inferred from homology"/>
<protein>
    <recommendedName>
        <fullName evidence="4">Flagella basal body P-ring formation protein FlgA</fullName>
    </recommendedName>
</protein>
<dbReference type="Gene3D" id="2.30.30.760">
    <property type="match status" value="1"/>
</dbReference>
<dbReference type="PANTHER" id="PTHR36307">
    <property type="entry name" value="FLAGELLA BASAL BODY P-RING FORMATION PROTEIN FLGA"/>
    <property type="match status" value="1"/>
</dbReference>
<keyword evidence="2" id="KW-0732">Signal</keyword>
<evidence type="ECO:0000313" key="7">
    <source>
        <dbReference type="Proteomes" id="UP000484255"/>
    </source>
</evidence>
<dbReference type="GO" id="GO:0044780">
    <property type="term" value="P:bacterial-type flagellum assembly"/>
    <property type="evidence" value="ECO:0007669"/>
    <property type="project" value="InterPro"/>
</dbReference>
<keyword evidence="6" id="KW-0282">Flagellum</keyword>
<accession>A0A7C9PK94</accession>
<evidence type="ECO:0000259" key="5">
    <source>
        <dbReference type="SMART" id="SM00858"/>
    </source>
</evidence>
<evidence type="ECO:0000256" key="2">
    <source>
        <dbReference type="ARBA" id="ARBA00022729"/>
    </source>
</evidence>
<keyword evidence="7" id="KW-1185">Reference proteome</keyword>
<evidence type="ECO:0000256" key="3">
    <source>
        <dbReference type="ARBA" id="ARBA00022764"/>
    </source>
</evidence>
<comment type="subcellular location">
    <subcellularLocation>
        <location evidence="1 4">Periplasm</location>
    </subcellularLocation>
</comment>
<keyword evidence="6" id="KW-0966">Cell projection</keyword>
<organism evidence="6 7">
    <name type="scientific">Ideonella livida</name>
    <dbReference type="NCBI Taxonomy" id="2707176"/>
    <lineage>
        <taxon>Bacteria</taxon>
        <taxon>Pseudomonadati</taxon>
        <taxon>Pseudomonadota</taxon>
        <taxon>Betaproteobacteria</taxon>
        <taxon>Burkholderiales</taxon>
        <taxon>Sphaerotilaceae</taxon>
        <taxon>Ideonella</taxon>
    </lineage>
</organism>
<dbReference type="CDD" id="cd11614">
    <property type="entry name" value="SAF_CpaB_FlgA_like"/>
    <property type="match status" value="1"/>
</dbReference>
<comment type="caution">
    <text evidence="6">The sequence shown here is derived from an EMBL/GenBank/DDBJ whole genome shotgun (WGS) entry which is preliminary data.</text>
</comment>
<comment type="similarity">
    <text evidence="4">Belongs to the FlgA family.</text>
</comment>
<name>A0A7C9PK94_9BURK</name>
<dbReference type="NCBIfam" id="TIGR03170">
    <property type="entry name" value="flgA_cterm"/>
    <property type="match status" value="1"/>
</dbReference>
<dbReference type="Pfam" id="PF17656">
    <property type="entry name" value="ChapFlgA_N"/>
    <property type="match status" value="1"/>
</dbReference>
<dbReference type="Proteomes" id="UP000484255">
    <property type="component" value="Unassembled WGS sequence"/>
</dbReference>
<reference evidence="6 7" key="1">
    <citation type="submission" date="2020-02" db="EMBL/GenBank/DDBJ databases">
        <title>Ideonella bacterium strain TBM-1.</title>
        <authorList>
            <person name="Chen W.-M."/>
        </authorList>
    </citation>
    <scope>NUCLEOTIDE SEQUENCE [LARGE SCALE GENOMIC DNA]</scope>
    <source>
        <strain evidence="6 7">TBM-1</strain>
    </source>
</reference>
<keyword evidence="4" id="KW-1005">Bacterial flagellum biogenesis</keyword>
<dbReference type="InterPro" id="IPR013974">
    <property type="entry name" value="SAF"/>
</dbReference>
<evidence type="ECO:0000256" key="1">
    <source>
        <dbReference type="ARBA" id="ARBA00004418"/>
    </source>
</evidence>
<dbReference type="PANTHER" id="PTHR36307:SF1">
    <property type="entry name" value="FLAGELLA BASAL BODY P-RING FORMATION PROTEIN FLGA"/>
    <property type="match status" value="1"/>
</dbReference>
<evidence type="ECO:0000313" key="6">
    <source>
        <dbReference type="EMBL" id="NDY94028.1"/>
    </source>
</evidence>
<dbReference type="Pfam" id="PF13144">
    <property type="entry name" value="ChapFlgA"/>
    <property type="match status" value="1"/>
</dbReference>
<dbReference type="EMBL" id="JAAGOH010000061">
    <property type="protein sequence ID" value="NDY94028.1"/>
    <property type="molecule type" value="Genomic_DNA"/>
</dbReference>
<keyword evidence="6" id="KW-0969">Cilium</keyword>
<keyword evidence="3 4" id="KW-0574">Periplasm</keyword>
<dbReference type="AlphaFoldDB" id="A0A7C9PK94"/>
<gene>
    <name evidence="6" type="primary">flgA</name>
    <name evidence="6" type="ORF">G3A44_22815</name>
</gene>
<dbReference type="InterPro" id="IPR017585">
    <property type="entry name" value="SAF_FlgA"/>
</dbReference>
<dbReference type="SMART" id="SM00858">
    <property type="entry name" value="SAF"/>
    <property type="match status" value="1"/>
</dbReference>
<sequence>MARERALAVAPEARVEVQVGRLDPAWRLAPCSRVAAFAPPGVPAAGRTRVGLRCEQGPKAWKVTVPVAVALWQAAPVLRQALPAGTTLEAAHLMEAEVDLGSGREPPWPAARLLGRQLQRPLEAGEAVRPADLRARQWFAAGEVVQVVAEGEGWRITTAGQALSPGLEGQWARVRTEGGRVLTGQPVGERLMRVAP</sequence>
<dbReference type="InterPro" id="IPR039246">
    <property type="entry name" value="Flagellar_FlgA"/>
</dbReference>
<dbReference type="InterPro" id="IPR041231">
    <property type="entry name" value="FlgA_N"/>
</dbReference>